<evidence type="ECO:0000313" key="1">
    <source>
        <dbReference type="EMBL" id="MBB4100298.1"/>
    </source>
</evidence>
<dbReference type="Proteomes" id="UP000557392">
    <property type="component" value="Unassembled WGS sequence"/>
</dbReference>
<organism evidence="1 2">
    <name type="scientific">Sphingomonas kyeonggiensis</name>
    <dbReference type="NCBI Taxonomy" id="1268553"/>
    <lineage>
        <taxon>Bacteria</taxon>
        <taxon>Pseudomonadati</taxon>
        <taxon>Pseudomonadota</taxon>
        <taxon>Alphaproteobacteria</taxon>
        <taxon>Sphingomonadales</taxon>
        <taxon>Sphingomonadaceae</taxon>
        <taxon>Sphingomonas</taxon>
    </lineage>
</organism>
<comment type="caution">
    <text evidence="1">The sequence shown here is derived from an EMBL/GenBank/DDBJ whole genome shotgun (WGS) entry which is preliminary data.</text>
</comment>
<dbReference type="EMBL" id="JACIEH010000003">
    <property type="protein sequence ID" value="MBB4100298.1"/>
    <property type="molecule type" value="Genomic_DNA"/>
</dbReference>
<dbReference type="AlphaFoldDB" id="A0A7W6NYF5"/>
<sequence length="124" mass="13839">MLLALLLAAQDPLAPLDYWTGHCWRTTLAPEVTDTHCFTRTDAGVRDHHEVVDTGEKVYQGDTDYRWDGTQIRFAYRNDSGPVSDGIVTVAPTGLELEGVRLERTATGFAMITENGRRAFVRVD</sequence>
<keyword evidence="2" id="KW-1185">Reference proteome</keyword>
<protein>
    <submittedName>
        <fullName evidence="1">Uncharacterized protein</fullName>
    </submittedName>
</protein>
<accession>A0A7W6NYF5</accession>
<proteinExistence type="predicted"/>
<dbReference type="RefSeq" id="WP_183999608.1">
    <property type="nucleotide sequence ID" value="NZ_JACIEH010000003.1"/>
</dbReference>
<gene>
    <name evidence="1" type="ORF">GGR46_003870</name>
</gene>
<name>A0A7W6NYF5_9SPHN</name>
<evidence type="ECO:0000313" key="2">
    <source>
        <dbReference type="Proteomes" id="UP000557392"/>
    </source>
</evidence>
<reference evidence="1 2" key="1">
    <citation type="submission" date="2020-08" db="EMBL/GenBank/DDBJ databases">
        <title>Genomic Encyclopedia of Type Strains, Phase IV (KMG-IV): sequencing the most valuable type-strain genomes for metagenomic binning, comparative biology and taxonomic classification.</title>
        <authorList>
            <person name="Goeker M."/>
        </authorList>
    </citation>
    <scope>NUCLEOTIDE SEQUENCE [LARGE SCALE GENOMIC DNA]</scope>
    <source>
        <strain evidence="1 2">DSM 101806</strain>
    </source>
</reference>